<dbReference type="RefSeq" id="WP_188620159.1">
    <property type="nucleotide sequence ID" value="NZ_BMJE01000002.1"/>
</dbReference>
<evidence type="ECO:0000259" key="1">
    <source>
        <dbReference type="PROSITE" id="PS50075"/>
    </source>
</evidence>
<proteinExistence type="predicted"/>
<reference evidence="3" key="1">
    <citation type="journal article" date="2019" name="Int. J. Syst. Evol. Microbiol.">
        <title>The Global Catalogue of Microorganisms (GCM) 10K type strain sequencing project: providing services to taxonomists for standard genome sequencing and annotation.</title>
        <authorList>
            <consortium name="The Broad Institute Genomics Platform"/>
            <consortium name="The Broad Institute Genome Sequencing Center for Infectious Disease"/>
            <person name="Wu L."/>
            <person name="Ma J."/>
        </authorList>
    </citation>
    <scope>NUCLEOTIDE SEQUENCE [LARGE SCALE GENOMIC DNA]</scope>
    <source>
        <strain evidence="3">CGMCC 1.15461</strain>
    </source>
</reference>
<name>A0ABQ1JLM8_9FLAO</name>
<dbReference type="InterPro" id="IPR009081">
    <property type="entry name" value="PP-bd_ACP"/>
</dbReference>
<accession>A0ABQ1JLM8</accession>
<protein>
    <recommendedName>
        <fullName evidence="1">Carrier domain-containing protein</fullName>
    </recommendedName>
</protein>
<sequence>MENKFIEALQEALEMEDQEVNFSDAFRDYDTWDSLSRLSLIAVLDSEFDVQIEDEEFAKLITVQDLYDAVMAKQ</sequence>
<keyword evidence="3" id="KW-1185">Reference proteome</keyword>
<dbReference type="Gene3D" id="1.10.1200.10">
    <property type="entry name" value="ACP-like"/>
    <property type="match status" value="1"/>
</dbReference>
<organism evidence="2 3">
    <name type="scientific">Flavobacterium suaedae</name>
    <dbReference type="NCBI Taxonomy" id="1767027"/>
    <lineage>
        <taxon>Bacteria</taxon>
        <taxon>Pseudomonadati</taxon>
        <taxon>Bacteroidota</taxon>
        <taxon>Flavobacteriia</taxon>
        <taxon>Flavobacteriales</taxon>
        <taxon>Flavobacteriaceae</taxon>
        <taxon>Flavobacterium</taxon>
    </lineage>
</organism>
<comment type="caution">
    <text evidence="2">The sequence shown here is derived from an EMBL/GenBank/DDBJ whole genome shotgun (WGS) entry which is preliminary data.</text>
</comment>
<evidence type="ECO:0000313" key="2">
    <source>
        <dbReference type="EMBL" id="GGB72115.1"/>
    </source>
</evidence>
<dbReference type="SUPFAM" id="SSF47336">
    <property type="entry name" value="ACP-like"/>
    <property type="match status" value="1"/>
</dbReference>
<dbReference type="Proteomes" id="UP000615760">
    <property type="component" value="Unassembled WGS sequence"/>
</dbReference>
<evidence type="ECO:0000313" key="3">
    <source>
        <dbReference type="Proteomes" id="UP000615760"/>
    </source>
</evidence>
<dbReference type="Pfam" id="PF00550">
    <property type="entry name" value="PP-binding"/>
    <property type="match status" value="1"/>
</dbReference>
<gene>
    <name evidence="2" type="ORF">GCM10007424_10130</name>
</gene>
<dbReference type="EMBL" id="BMJE01000002">
    <property type="protein sequence ID" value="GGB72115.1"/>
    <property type="molecule type" value="Genomic_DNA"/>
</dbReference>
<dbReference type="InterPro" id="IPR036736">
    <property type="entry name" value="ACP-like_sf"/>
</dbReference>
<feature type="domain" description="Carrier" evidence="1">
    <location>
        <begin position="1"/>
        <end position="74"/>
    </location>
</feature>
<dbReference type="PROSITE" id="PS50075">
    <property type="entry name" value="CARRIER"/>
    <property type="match status" value="1"/>
</dbReference>